<sequence>MQTAIPRTANPMEEGSLANEVFQGERYEWLNKMAEDRKSVLISFWLPQWMAPASLDVRSVPATEYSVVFPTYVQYHMLDLYDPGPTSTPEAVPKEKTVPQKVAVGVSVPLAAVLVFLFIWLLIRLRAQRRQQQQDEEQSPLPSPKRTKHKRDYNAKPLFPHKPLTGLSETSFTTDPQPSYGAILKQRLRDENNDNDQAESAPMPNLPELRGSPTERLPELPGSPTEETELLPTASSSSDDFGTHFSGLEDPFSDARIAELPSPIPERRAMTPGVSPSSYPLRDRLSHESGRRRQAIEAVRSEEGSWRGSVGEEELRRMGRAFELEGEENLLTKQTQMNLLSDSNTSIATPLSLDIPLLYDTSTLAPNGSPYSIARMSTPTHYTYAPTTHAAKPTVKYGWPISAHPTSTHTTHSSTSTPAPHTTTVDPLVRTTPVPEDDGKPRDGISPLFIALVVLGVVVLVVAVVLIWGTWLKRRRQNLAKSIDEVEEEGDGRQAFQEKRVIREPELSWMTGPTLINEEAPHWSARTLVSPTASQGVERGRRTTPPPIPPRAVNRRPVPVPGQDRELPSTPMASTSLRTPVSPISPARRRPEVIDEDEILPVVDNDSYRPSPVSPLDSVSFTRSRSRR</sequence>
<dbReference type="Proteomes" id="UP001305779">
    <property type="component" value="Unassembled WGS sequence"/>
</dbReference>
<reference evidence="3 4" key="1">
    <citation type="journal article" date="2023" name="G3 (Bethesda)">
        <title>A chromosome-level genome assembly of Zasmidium syzygii isolated from banana leaves.</title>
        <authorList>
            <person name="van Westerhoven A.C."/>
            <person name="Mehrabi R."/>
            <person name="Talebi R."/>
            <person name="Steentjes M.B.F."/>
            <person name="Corcolon B."/>
            <person name="Chong P.A."/>
            <person name="Kema G.H.J."/>
            <person name="Seidl M.F."/>
        </authorList>
    </citation>
    <scope>NUCLEOTIDE SEQUENCE [LARGE SCALE GENOMIC DNA]</scope>
    <source>
        <strain evidence="3 4">P124</strain>
    </source>
</reference>
<keyword evidence="2" id="KW-0472">Membrane</keyword>
<feature type="compositionally biased region" description="Polar residues" evidence="1">
    <location>
        <begin position="617"/>
        <end position="628"/>
    </location>
</feature>
<feature type="compositionally biased region" description="Low complexity" evidence="1">
    <location>
        <begin position="403"/>
        <end position="424"/>
    </location>
</feature>
<keyword evidence="2" id="KW-0812">Transmembrane</keyword>
<accession>A0ABR0EQZ6</accession>
<evidence type="ECO:0000313" key="3">
    <source>
        <dbReference type="EMBL" id="KAK4503804.1"/>
    </source>
</evidence>
<evidence type="ECO:0000256" key="2">
    <source>
        <dbReference type="SAM" id="Phobius"/>
    </source>
</evidence>
<feature type="region of interest" description="Disordered" evidence="1">
    <location>
        <begin position="193"/>
        <end position="293"/>
    </location>
</feature>
<feature type="compositionally biased region" description="Basic and acidic residues" evidence="1">
    <location>
        <begin position="281"/>
        <end position="293"/>
    </location>
</feature>
<feature type="region of interest" description="Disordered" evidence="1">
    <location>
        <begin position="531"/>
        <end position="628"/>
    </location>
</feature>
<feature type="transmembrane region" description="Helical" evidence="2">
    <location>
        <begin position="448"/>
        <end position="472"/>
    </location>
</feature>
<gene>
    <name evidence="3" type="ORF">PRZ48_004719</name>
</gene>
<evidence type="ECO:0000256" key="1">
    <source>
        <dbReference type="SAM" id="MobiDB-lite"/>
    </source>
</evidence>
<keyword evidence="4" id="KW-1185">Reference proteome</keyword>
<feature type="region of interest" description="Disordered" evidence="1">
    <location>
        <begin position="403"/>
        <end position="441"/>
    </location>
</feature>
<organism evidence="3 4">
    <name type="scientific">Zasmidium cellare</name>
    <name type="common">Wine cellar mold</name>
    <name type="synonym">Racodium cellare</name>
    <dbReference type="NCBI Taxonomy" id="395010"/>
    <lineage>
        <taxon>Eukaryota</taxon>
        <taxon>Fungi</taxon>
        <taxon>Dikarya</taxon>
        <taxon>Ascomycota</taxon>
        <taxon>Pezizomycotina</taxon>
        <taxon>Dothideomycetes</taxon>
        <taxon>Dothideomycetidae</taxon>
        <taxon>Mycosphaerellales</taxon>
        <taxon>Mycosphaerellaceae</taxon>
        <taxon>Zasmidium</taxon>
    </lineage>
</organism>
<dbReference type="EMBL" id="JAXOVC010000003">
    <property type="protein sequence ID" value="KAK4503804.1"/>
    <property type="molecule type" value="Genomic_DNA"/>
</dbReference>
<keyword evidence="2" id="KW-1133">Transmembrane helix</keyword>
<proteinExistence type="predicted"/>
<evidence type="ECO:0000313" key="4">
    <source>
        <dbReference type="Proteomes" id="UP001305779"/>
    </source>
</evidence>
<protein>
    <submittedName>
        <fullName evidence="3">Uncharacterized protein</fullName>
    </submittedName>
</protein>
<comment type="caution">
    <text evidence="3">The sequence shown here is derived from an EMBL/GenBank/DDBJ whole genome shotgun (WGS) entry which is preliminary data.</text>
</comment>
<feature type="compositionally biased region" description="Polar residues" evidence="1">
    <location>
        <begin position="167"/>
        <end position="177"/>
    </location>
</feature>
<name>A0ABR0EQZ6_ZASCE</name>
<feature type="transmembrane region" description="Helical" evidence="2">
    <location>
        <begin position="102"/>
        <end position="123"/>
    </location>
</feature>
<feature type="region of interest" description="Disordered" evidence="1">
    <location>
        <begin position="131"/>
        <end position="179"/>
    </location>
</feature>